<evidence type="ECO:0000313" key="2">
    <source>
        <dbReference type="EMBL" id="CAK9032707.1"/>
    </source>
</evidence>
<reference evidence="2 3" key="1">
    <citation type="submission" date="2024-02" db="EMBL/GenBank/DDBJ databases">
        <authorList>
            <person name="Chen Y."/>
            <person name="Shah S."/>
            <person name="Dougan E. K."/>
            <person name="Thang M."/>
            <person name="Chan C."/>
        </authorList>
    </citation>
    <scope>NUCLEOTIDE SEQUENCE [LARGE SCALE GENOMIC DNA]</scope>
</reference>
<feature type="region of interest" description="Disordered" evidence="1">
    <location>
        <begin position="59"/>
        <end position="88"/>
    </location>
</feature>
<feature type="compositionally biased region" description="Basic and acidic residues" evidence="1">
    <location>
        <begin position="59"/>
        <end position="68"/>
    </location>
</feature>
<proteinExistence type="predicted"/>
<dbReference type="EMBL" id="CAXAMM010014002">
    <property type="protein sequence ID" value="CAK9032707.1"/>
    <property type="molecule type" value="Genomic_DNA"/>
</dbReference>
<sequence length="261" mass="29906">MGDERASEETVQKGEEVLEEVRHAMLNWIGENKRLEDFRLVEREVQLLSSRLVSATRRTTEVTRKDDSLPAASADELEAESSQPPEPSELCERYAEEQLQFEELSFCYGLRWRSKSSNGVDFHWVTLQLDVQRGDSEQRRLVDFEGHRSSDFRKDEAMHCVDHELVRHLHRWLLPSLASPVLLLDFLLSLLLVHSPVPCRTHLLQEMLNEECWAAESDSELLENLSIQEDAIDSLTCPARLEGAGRAGRKRSKAKAKQSAK</sequence>
<evidence type="ECO:0000256" key="1">
    <source>
        <dbReference type="SAM" id="MobiDB-lite"/>
    </source>
</evidence>
<gene>
    <name evidence="2" type="ORF">SCF082_LOCUS20167</name>
</gene>
<comment type="caution">
    <text evidence="2">The sequence shown here is derived from an EMBL/GenBank/DDBJ whole genome shotgun (WGS) entry which is preliminary data.</text>
</comment>
<accession>A0ABP0L3B7</accession>
<keyword evidence="3" id="KW-1185">Reference proteome</keyword>
<feature type="non-terminal residue" evidence="2">
    <location>
        <position position="261"/>
    </location>
</feature>
<protein>
    <submittedName>
        <fullName evidence="2">Uncharacterized protein</fullName>
    </submittedName>
</protein>
<dbReference type="Proteomes" id="UP001642464">
    <property type="component" value="Unassembled WGS sequence"/>
</dbReference>
<organism evidence="2 3">
    <name type="scientific">Durusdinium trenchii</name>
    <dbReference type="NCBI Taxonomy" id="1381693"/>
    <lineage>
        <taxon>Eukaryota</taxon>
        <taxon>Sar</taxon>
        <taxon>Alveolata</taxon>
        <taxon>Dinophyceae</taxon>
        <taxon>Suessiales</taxon>
        <taxon>Symbiodiniaceae</taxon>
        <taxon>Durusdinium</taxon>
    </lineage>
</organism>
<name>A0ABP0L3B7_9DINO</name>
<evidence type="ECO:0000313" key="3">
    <source>
        <dbReference type="Proteomes" id="UP001642464"/>
    </source>
</evidence>